<dbReference type="PANTHER" id="PTHR42780:SF1">
    <property type="entry name" value="ISOLEUCINE--TRNA LIGASE, CYTOPLASMIC"/>
    <property type="match status" value="1"/>
</dbReference>
<protein>
    <recommendedName>
        <fullName evidence="1">isoleucine--tRNA ligase</fullName>
        <ecNumber evidence="1">6.1.1.5</ecNumber>
    </recommendedName>
</protein>
<dbReference type="InterPro" id="IPR013155">
    <property type="entry name" value="M/V/L/I-tRNA-synth_anticd-bd"/>
</dbReference>
<name>A0A381UAE7_9ZZZZ</name>
<dbReference type="EMBL" id="UINC01006011">
    <property type="protein sequence ID" value="SVA24934.1"/>
    <property type="molecule type" value="Genomic_DNA"/>
</dbReference>
<evidence type="ECO:0000256" key="2">
    <source>
        <dbReference type="ARBA" id="ARBA00022598"/>
    </source>
</evidence>
<keyword evidence="4" id="KW-0067">ATP-binding</keyword>
<dbReference type="InterPro" id="IPR009080">
    <property type="entry name" value="tRNAsynth_Ia_anticodon-bd"/>
</dbReference>
<keyword evidence="3" id="KW-0547">Nucleotide-binding</keyword>
<dbReference type="Gene3D" id="3.40.50.620">
    <property type="entry name" value="HUPs"/>
    <property type="match status" value="2"/>
</dbReference>
<dbReference type="PANTHER" id="PTHR42780">
    <property type="entry name" value="SOLEUCYL-TRNA SYNTHETASE"/>
    <property type="match status" value="1"/>
</dbReference>
<dbReference type="Pfam" id="PF19302">
    <property type="entry name" value="DUF5915"/>
    <property type="match status" value="1"/>
</dbReference>
<dbReference type="AlphaFoldDB" id="A0A381UAE7"/>
<feature type="domain" description="Aminoacyl-tRNA synthetase class Ia" evidence="8">
    <location>
        <begin position="18"/>
        <end position="635"/>
    </location>
</feature>
<dbReference type="CDD" id="cd07961">
    <property type="entry name" value="Anticodon_Ia_Ile_ABEc"/>
    <property type="match status" value="1"/>
</dbReference>
<dbReference type="SUPFAM" id="SSF47323">
    <property type="entry name" value="Anticodon-binding domain of a subclass of class I aminoacyl-tRNA synthetases"/>
    <property type="match status" value="1"/>
</dbReference>
<evidence type="ECO:0000256" key="3">
    <source>
        <dbReference type="ARBA" id="ARBA00022741"/>
    </source>
</evidence>
<evidence type="ECO:0000313" key="10">
    <source>
        <dbReference type="EMBL" id="SVA24934.1"/>
    </source>
</evidence>
<comment type="catalytic activity">
    <reaction evidence="7">
        <text>tRNA(Ile) + L-isoleucine + ATP = L-isoleucyl-tRNA(Ile) + AMP + diphosphate</text>
        <dbReference type="Rhea" id="RHEA:11060"/>
        <dbReference type="Rhea" id="RHEA-COMP:9666"/>
        <dbReference type="Rhea" id="RHEA-COMP:9695"/>
        <dbReference type="ChEBI" id="CHEBI:30616"/>
        <dbReference type="ChEBI" id="CHEBI:33019"/>
        <dbReference type="ChEBI" id="CHEBI:58045"/>
        <dbReference type="ChEBI" id="CHEBI:78442"/>
        <dbReference type="ChEBI" id="CHEBI:78528"/>
        <dbReference type="ChEBI" id="CHEBI:456215"/>
        <dbReference type="EC" id="6.1.1.5"/>
    </reaction>
</comment>
<dbReference type="InterPro" id="IPR014729">
    <property type="entry name" value="Rossmann-like_a/b/a_fold"/>
</dbReference>
<evidence type="ECO:0000259" key="8">
    <source>
        <dbReference type="Pfam" id="PF00133"/>
    </source>
</evidence>
<evidence type="ECO:0000256" key="7">
    <source>
        <dbReference type="ARBA" id="ARBA00048359"/>
    </source>
</evidence>
<reference evidence="10" key="1">
    <citation type="submission" date="2018-05" db="EMBL/GenBank/DDBJ databases">
        <authorList>
            <person name="Lanie J.A."/>
            <person name="Ng W.-L."/>
            <person name="Kazmierczak K.M."/>
            <person name="Andrzejewski T.M."/>
            <person name="Davidsen T.M."/>
            <person name="Wayne K.J."/>
            <person name="Tettelin H."/>
            <person name="Glass J.I."/>
            <person name="Rusch D."/>
            <person name="Podicherti R."/>
            <person name="Tsui H.-C.T."/>
            <person name="Winkler M.E."/>
        </authorList>
    </citation>
    <scope>NUCLEOTIDE SEQUENCE</scope>
</reference>
<dbReference type="InterPro" id="IPR023586">
    <property type="entry name" value="Ile-tRNA-ligase_type2"/>
</dbReference>
<dbReference type="GO" id="GO:0005524">
    <property type="term" value="F:ATP binding"/>
    <property type="evidence" value="ECO:0007669"/>
    <property type="project" value="UniProtKB-KW"/>
</dbReference>
<evidence type="ECO:0000256" key="5">
    <source>
        <dbReference type="ARBA" id="ARBA00022917"/>
    </source>
</evidence>
<dbReference type="PRINTS" id="PR00984">
    <property type="entry name" value="TRNASYNTHILE"/>
</dbReference>
<gene>
    <name evidence="10" type="ORF">METZ01_LOCUS77788</name>
</gene>
<accession>A0A381UAE7</accession>
<dbReference type="Pfam" id="PF00133">
    <property type="entry name" value="tRNA-synt_1"/>
    <property type="match status" value="1"/>
</dbReference>
<proteinExistence type="predicted"/>
<dbReference type="Gene3D" id="1.10.730.10">
    <property type="entry name" value="Isoleucyl-tRNA Synthetase, Domain 1"/>
    <property type="match status" value="1"/>
</dbReference>
<dbReference type="InterPro" id="IPR033709">
    <property type="entry name" value="Anticodon_Ile_ABEc"/>
</dbReference>
<dbReference type="GO" id="GO:0006428">
    <property type="term" value="P:isoleucyl-tRNA aminoacylation"/>
    <property type="evidence" value="ECO:0007669"/>
    <property type="project" value="InterPro"/>
</dbReference>
<dbReference type="NCBIfam" id="TIGR00392">
    <property type="entry name" value="ileS"/>
    <property type="match status" value="1"/>
</dbReference>
<dbReference type="InterPro" id="IPR002300">
    <property type="entry name" value="aa-tRNA-synth_Ia"/>
</dbReference>
<keyword evidence="2" id="KW-0436">Ligase</keyword>
<dbReference type="GO" id="GO:0002161">
    <property type="term" value="F:aminoacyl-tRNA deacylase activity"/>
    <property type="evidence" value="ECO:0007669"/>
    <property type="project" value="InterPro"/>
</dbReference>
<dbReference type="GO" id="GO:0004822">
    <property type="term" value="F:isoleucine-tRNA ligase activity"/>
    <property type="evidence" value="ECO:0007669"/>
    <property type="project" value="UniProtKB-EC"/>
</dbReference>
<evidence type="ECO:0000256" key="6">
    <source>
        <dbReference type="ARBA" id="ARBA00023146"/>
    </source>
</evidence>
<evidence type="ECO:0000256" key="4">
    <source>
        <dbReference type="ARBA" id="ARBA00022840"/>
    </source>
</evidence>
<sequence length="1055" mass="121333">MFESVDSKVNFPELEGAILKWWENNEIPEKYMSRNESSEKRYSFIDGPITANNPMGVHHAWGRSYKDLFARFRTMQGYKQRYQNGFDGQGLWIEVEVEKELGFSSKTDIESYGVDKFVTLCKERVQRFSDVITDQSKQLAYWMHWENSYHTMADDNNYTIWYFLKTCHERGLIYEGTDVMPWCPRCSTGLSEHEIVTEGYVEIVHPGLFVKFPVIDSGTRKISNESILVWTTTPWTLTSNCAAAVNPEMDYVKVSQKEEFYYLAKSRISSLSGEYEIVEEFKGVELIGVRYSGPFDELPAQTNVEHKVLAWDEVSEGEGTGIVHIAPGAGKEDFALGKREGISTIAPLNDQGDFIEGFGWLTGLNVYDVNDRIYENLKEKGIFYRLEKYRHRYPHCWRCGSELVFRLVDEWFIRMDPLRESLARVTQNINWIPEFGMKRELDWIRNMDDWMISKKRYYGLALPIYSCDCGNFEVIGSEDELKDRSVEGWDEFEGNSPHRPWIDSVKIACSKCGTKISRILDVGNPWLDAGIVSFSTLKFREDRDYWNDWFPADWISESFPGQYRNWFYSLLVMSTVLADSEPCKNIFSYALMRDENGEDMHKSKGNAIWFEDAAERMGVDAMRWQFARQNPAANLNFGFSTADEVRRQFLIPLWNVYSFFVTYANIDEFDPKTETPVVSERTELDRWILSELNSLTKEVTRALESFEPENVTREVEQFTEYLSNWYIRRSRRRFWKSGLLSDSSKDSNHDKLSAYSTLYETLVTLTKLLAPVVPFITESIYQNLVTSQALGKESVHLEEYPVANQNIVEKELSERTRLAMRLSSMGRSARSKAGIKVRQPLEHIYVHTRVVNELEMLPLIEDQLLDELNVKHVTPVADAAEIVSFKIQPNLPVLGPRYGKKLGDIRSALELADPSEIKASVDTGHNVELGEFTLEPGEILVSAVELDGVSSVIDSGYAVGISSDISLELREEGTARELVHRIQNMRRSAGFEISDHINLWITGSGELSDIVEKHLTYFKEETLAEKISSRDVPADCYIENHDFDGTKATVGVMKV</sequence>
<organism evidence="10">
    <name type="scientific">marine metagenome</name>
    <dbReference type="NCBI Taxonomy" id="408172"/>
    <lineage>
        <taxon>unclassified sequences</taxon>
        <taxon>metagenomes</taxon>
        <taxon>ecological metagenomes</taxon>
    </lineage>
</organism>
<evidence type="ECO:0000256" key="1">
    <source>
        <dbReference type="ARBA" id="ARBA00013165"/>
    </source>
</evidence>
<dbReference type="InterPro" id="IPR009008">
    <property type="entry name" value="Val/Leu/Ile-tRNA-synth_edit"/>
</dbReference>
<dbReference type="EC" id="6.1.1.5" evidence="1"/>
<dbReference type="SUPFAM" id="SSF50677">
    <property type="entry name" value="ValRS/IleRS/LeuRS editing domain"/>
    <property type="match status" value="1"/>
</dbReference>
<dbReference type="GO" id="GO:0000049">
    <property type="term" value="F:tRNA binding"/>
    <property type="evidence" value="ECO:0007669"/>
    <property type="project" value="InterPro"/>
</dbReference>
<keyword evidence="5" id="KW-0648">Protein biosynthesis</keyword>
<dbReference type="Pfam" id="PF08264">
    <property type="entry name" value="Anticodon_1"/>
    <property type="match status" value="1"/>
</dbReference>
<keyword evidence="6" id="KW-0030">Aminoacyl-tRNA synthetase</keyword>
<dbReference type="InterPro" id="IPR002301">
    <property type="entry name" value="Ile-tRNA-ligase"/>
</dbReference>
<evidence type="ECO:0000259" key="9">
    <source>
        <dbReference type="Pfam" id="PF08264"/>
    </source>
</evidence>
<feature type="domain" description="Methionyl/Valyl/Leucyl/Isoleucyl-tRNA synthetase anticodon-binding" evidence="9">
    <location>
        <begin position="685"/>
        <end position="843"/>
    </location>
</feature>
<dbReference type="SUPFAM" id="SSF52374">
    <property type="entry name" value="Nucleotidylyl transferase"/>
    <property type="match status" value="1"/>
</dbReference>